<dbReference type="Gene3D" id="1.10.510.10">
    <property type="entry name" value="Transferase(Phosphotransferase) domain 1"/>
    <property type="match status" value="1"/>
</dbReference>
<sequence>MDIVSWVSFHLAEQNPAAILDPKVSNDASDDMIKTSNIAVLCTAQLPSERPTMREVVKMLIDIDPTSTTGRAKNKNDMK</sequence>
<evidence type="ECO:0000313" key="1">
    <source>
        <dbReference type="EMBL" id="JAE12238.1"/>
    </source>
</evidence>
<dbReference type="InterPro" id="IPR051824">
    <property type="entry name" value="LRR_Rcpt-Like_S/T_Kinase"/>
</dbReference>
<dbReference type="AlphaFoldDB" id="A0A0A9FV67"/>
<reference evidence="1" key="2">
    <citation type="journal article" date="2015" name="Data Brief">
        <title>Shoot transcriptome of the giant reed, Arundo donax.</title>
        <authorList>
            <person name="Barrero R.A."/>
            <person name="Guerrero F.D."/>
            <person name="Moolhuijzen P."/>
            <person name="Goolsby J.A."/>
            <person name="Tidwell J."/>
            <person name="Bellgard S.E."/>
            <person name="Bellgard M.I."/>
        </authorList>
    </citation>
    <scope>NUCLEOTIDE SEQUENCE</scope>
    <source>
        <tissue evidence="1">Shoot tissue taken approximately 20 cm above the soil surface</tissue>
    </source>
</reference>
<organism evidence="1">
    <name type="scientific">Arundo donax</name>
    <name type="common">Giant reed</name>
    <name type="synonym">Donax arundinaceus</name>
    <dbReference type="NCBI Taxonomy" id="35708"/>
    <lineage>
        <taxon>Eukaryota</taxon>
        <taxon>Viridiplantae</taxon>
        <taxon>Streptophyta</taxon>
        <taxon>Embryophyta</taxon>
        <taxon>Tracheophyta</taxon>
        <taxon>Spermatophyta</taxon>
        <taxon>Magnoliopsida</taxon>
        <taxon>Liliopsida</taxon>
        <taxon>Poales</taxon>
        <taxon>Poaceae</taxon>
        <taxon>PACMAD clade</taxon>
        <taxon>Arundinoideae</taxon>
        <taxon>Arundineae</taxon>
        <taxon>Arundo</taxon>
    </lineage>
</organism>
<protein>
    <submittedName>
        <fullName evidence="1">Uncharacterized protein</fullName>
    </submittedName>
</protein>
<dbReference type="EMBL" id="GBRH01185658">
    <property type="protein sequence ID" value="JAE12238.1"/>
    <property type="molecule type" value="Transcribed_RNA"/>
</dbReference>
<dbReference type="PANTHER" id="PTHR48006:SF92">
    <property type="entry name" value="LRR RECEPTOR-LIKE SERINE_THREONINE-PROTEIN KINASE GSO1"/>
    <property type="match status" value="1"/>
</dbReference>
<proteinExistence type="predicted"/>
<dbReference type="PANTHER" id="PTHR48006">
    <property type="entry name" value="LEUCINE-RICH REPEAT-CONTAINING PROTEIN DDB_G0281931-RELATED"/>
    <property type="match status" value="1"/>
</dbReference>
<reference evidence="1" key="1">
    <citation type="submission" date="2014-09" db="EMBL/GenBank/DDBJ databases">
        <authorList>
            <person name="Magalhaes I.L.F."/>
            <person name="Oliveira U."/>
            <person name="Santos F.R."/>
            <person name="Vidigal T.H.D.A."/>
            <person name="Brescovit A.D."/>
            <person name="Santos A.J."/>
        </authorList>
    </citation>
    <scope>NUCLEOTIDE SEQUENCE</scope>
    <source>
        <tissue evidence="1">Shoot tissue taken approximately 20 cm above the soil surface</tissue>
    </source>
</reference>
<name>A0A0A9FV67_ARUDO</name>
<accession>A0A0A9FV67</accession>